<keyword evidence="2" id="KW-1185">Reference proteome</keyword>
<dbReference type="InterPro" id="IPR032675">
    <property type="entry name" value="LRR_dom_sf"/>
</dbReference>
<name>A0ABP1S1I8_9HEXA</name>
<dbReference type="EMBL" id="CAXLJM020000141">
    <property type="protein sequence ID" value="CAL8140919.1"/>
    <property type="molecule type" value="Genomic_DNA"/>
</dbReference>
<dbReference type="Proteomes" id="UP001642540">
    <property type="component" value="Unassembled WGS sequence"/>
</dbReference>
<reference evidence="1 2" key="1">
    <citation type="submission" date="2024-08" db="EMBL/GenBank/DDBJ databases">
        <authorList>
            <person name="Cucini C."/>
            <person name="Frati F."/>
        </authorList>
    </citation>
    <scope>NUCLEOTIDE SEQUENCE [LARGE SCALE GENOMIC DNA]</scope>
</reference>
<evidence type="ECO:0008006" key="3">
    <source>
        <dbReference type="Google" id="ProtNLM"/>
    </source>
</evidence>
<evidence type="ECO:0000313" key="1">
    <source>
        <dbReference type="EMBL" id="CAL8140919.1"/>
    </source>
</evidence>
<accession>A0ABP1S1I8</accession>
<evidence type="ECO:0000313" key="2">
    <source>
        <dbReference type="Proteomes" id="UP001642540"/>
    </source>
</evidence>
<organism evidence="1 2">
    <name type="scientific">Orchesella dallaii</name>
    <dbReference type="NCBI Taxonomy" id="48710"/>
    <lineage>
        <taxon>Eukaryota</taxon>
        <taxon>Metazoa</taxon>
        <taxon>Ecdysozoa</taxon>
        <taxon>Arthropoda</taxon>
        <taxon>Hexapoda</taxon>
        <taxon>Collembola</taxon>
        <taxon>Entomobryomorpha</taxon>
        <taxon>Entomobryoidea</taxon>
        <taxon>Orchesellidae</taxon>
        <taxon>Orchesellinae</taxon>
        <taxon>Orchesella</taxon>
    </lineage>
</organism>
<dbReference type="Gene3D" id="3.80.10.10">
    <property type="entry name" value="Ribonuclease Inhibitor"/>
    <property type="match status" value="1"/>
</dbReference>
<gene>
    <name evidence="1" type="ORF">ODALV1_LOCUS28488</name>
</gene>
<sequence length="471" mass="54889">MIVKVGDVGEEDVSQQNPLVNQPKPYEYLSGALLDCWPTIFGFVTDSQTLVALRNTCQLFNDMVAPRMAELLIPILMQNVYLRKNDILSIRGTGKRVKSKIDTMLFNRDPDYWIKPRFILVKTQAITRFNNFAPFILTGSFAENYLEIRNNSEESLEGRIALFSSSCNPQQVIKKIKMGVKMEVPPVFFGQLNRFLSLLPDVQTLTLRFANWEWDHWVNDEYKQWINLQLKPEFLPHHLPNLTDLTLINWNDLICTRRVLELLVQRYGKQLNRFACDVTVFLSIGFETCNEFLPNIHQFSLVRPGPSAEFYQKLTSLQWPRLEFLTLSGCRNLSLEFFRAIASFSGSLYKLDILELDSIKVSTEVFLTTDLQSAREMKCLIICIHPGHFDNDLHINRVWTIFRKVFVNLESLTVVCGDAKQLFDELADPCGSWRRRYFIIFPKLKKLVIRERFRRAGEYLKEWVFCRPSAV</sequence>
<protein>
    <recommendedName>
        <fullName evidence="3">F-box domain-containing protein</fullName>
    </recommendedName>
</protein>
<comment type="caution">
    <text evidence="1">The sequence shown here is derived from an EMBL/GenBank/DDBJ whole genome shotgun (WGS) entry which is preliminary data.</text>
</comment>
<proteinExistence type="predicted"/>